<evidence type="ECO:0000256" key="1">
    <source>
        <dbReference type="ARBA" id="ARBA00001933"/>
    </source>
</evidence>
<dbReference type="PIRSF" id="PIRSF005572">
    <property type="entry name" value="NifS"/>
    <property type="match status" value="1"/>
</dbReference>
<dbReference type="Gene3D" id="1.10.260.50">
    <property type="match status" value="1"/>
</dbReference>
<dbReference type="InterPro" id="IPR015422">
    <property type="entry name" value="PyrdxlP-dep_Trfase_small"/>
</dbReference>
<comment type="caution">
    <text evidence="4">The sequence shown here is derived from an EMBL/GenBank/DDBJ whole genome shotgun (WGS) entry which is preliminary data.</text>
</comment>
<dbReference type="Pfam" id="PF00266">
    <property type="entry name" value="Aminotran_5"/>
    <property type="match status" value="1"/>
</dbReference>
<dbReference type="OrthoDB" id="9808002at2"/>
<keyword evidence="2" id="KW-0663">Pyridoxal phosphate</keyword>
<feature type="domain" description="Aminotransferase class V" evidence="3">
    <location>
        <begin position="2"/>
        <end position="354"/>
    </location>
</feature>
<gene>
    <name evidence="4" type="ORF">A6M13_00605</name>
</gene>
<sequence length="369" mass="40266">MIYFDFAATTPMCPEAIQAYTEAATKLYGNTASLHDAGGEAMLYVEAVRQQIAEKLRVEKEGIYFTGSGTEGNWLAIVSIALAQPKRHIITSEAEHTSLHAAMNYLEQHGFVITRLPLTDQGVVCCQMLESAITEDTALFSFQHINSEIGAVQPIEEIATLAKAHNILLHVDCVQSFCKRALHCAVDSITISAHKIAGPRGCGAIYINPSCRTVPIFPGMTHERGLRGGTLDVPAILAFSAAIDAYTYDQSTYEKLREQLRLSLHPHNHEWIEAPSHQQLPSIIGMCIHGIEGQLVMLRCNEKGIAISTGSACDIHSASGTKAILAMGKTMDEARQFIRISYGPTTTLAQIDALAHTLNALIHERHPVQ</sequence>
<evidence type="ECO:0000256" key="2">
    <source>
        <dbReference type="ARBA" id="ARBA00022898"/>
    </source>
</evidence>
<dbReference type="Proteomes" id="UP000093199">
    <property type="component" value="Unassembled WGS sequence"/>
</dbReference>
<dbReference type="AlphaFoldDB" id="A0A1C0YMR3"/>
<dbReference type="GO" id="GO:0003824">
    <property type="term" value="F:catalytic activity"/>
    <property type="evidence" value="ECO:0007669"/>
    <property type="project" value="UniProtKB-ARBA"/>
</dbReference>
<organism evidence="4 5">
    <name type="scientific">Caryophanon tenue</name>
    <dbReference type="NCBI Taxonomy" id="33978"/>
    <lineage>
        <taxon>Bacteria</taxon>
        <taxon>Bacillati</taxon>
        <taxon>Bacillota</taxon>
        <taxon>Bacilli</taxon>
        <taxon>Bacillales</taxon>
        <taxon>Caryophanaceae</taxon>
        <taxon>Caryophanon</taxon>
    </lineage>
</organism>
<dbReference type="InterPro" id="IPR015424">
    <property type="entry name" value="PyrdxlP-dep_Trfase"/>
</dbReference>
<dbReference type="InterPro" id="IPR000192">
    <property type="entry name" value="Aminotrans_V_dom"/>
</dbReference>
<dbReference type="InterPro" id="IPR016454">
    <property type="entry name" value="Cysteine_dSase"/>
</dbReference>
<dbReference type="Gene3D" id="3.40.640.10">
    <property type="entry name" value="Type I PLP-dependent aspartate aminotransferase-like (Major domain)"/>
    <property type="match status" value="1"/>
</dbReference>
<name>A0A1C0YMR3_9BACL</name>
<dbReference type="PANTHER" id="PTHR11601">
    <property type="entry name" value="CYSTEINE DESULFURYLASE FAMILY MEMBER"/>
    <property type="match status" value="1"/>
</dbReference>
<evidence type="ECO:0000313" key="4">
    <source>
        <dbReference type="EMBL" id="OCS88379.1"/>
    </source>
</evidence>
<dbReference type="RefSeq" id="WP_066542174.1">
    <property type="nucleotide sequence ID" value="NZ_MASJ01000001.1"/>
</dbReference>
<dbReference type="SUPFAM" id="SSF53383">
    <property type="entry name" value="PLP-dependent transferases"/>
    <property type="match status" value="1"/>
</dbReference>
<dbReference type="InterPro" id="IPR015421">
    <property type="entry name" value="PyrdxlP-dep_Trfase_major"/>
</dbReference>
<dbReference type="NCBIfam" id="NF002806">
    <property type="entry name" value="PRK02948.1"/>
    <property type="match status" value="1"/>
</dbReference>
<accession>A0A1C0YMR3</accession>
<evidence type="ECO:0000313" key="5">
    <source>
        <dbReference type="Proteomes" id="UP000093199"/>
    </source>
</evidence>
<protein>
    <submittedName>
        <fullName evidence="4">Cysteine desulfurase</fullName>
    </submittedName>
</protein>
<reference evidence="4 5" key="1">
    <citation type="submission" date="2016-07" db="EMBL/GenBank/DDBJ databases">
        <title>Caryophanon tenue genome sequencing.</title>
        <authorList>
            <person name="Verma A."/>
            <person name="Pal Y."/>
            <person name="Krishnamurthi S."/>
        </authorList>
    </citation>
    <scope>NUCLEOTIDE SEQUENCE [LARGE SCALE GENOMIC DNA]</scope>
    <source>
        <strain evidence="4 5">DSM 14152</strain>
    </source>
</reference>
<dbReference type="EMBL" id="MASJ01000001">
    <property type="protein sequence ID" value="OCS88379.1"/>
    <property type="molecule type" value="Genomic_DNA"/>
</dbReference>
<proteinExistence type="predicted"/>
<comment type="cofactor">
    <cofactor evidence="1">
        <name>pyridoxal 5'-phosphate</name>
        <dbReference type="ChEBI" id="CHEBI:597326"/>
    </cofactor>
</comment>
<dbReference type="STRING" id="33978.A6M13_00605"/>
<evidence type="ECO:0000259" key="3">
    <source>
        <dbReference type="Pfam" id="PF00266"/>
    </source>
</evidence>
<dbReference type="Gene3D" id="3.90.1150.10">
    <property type="entry name" value="Aspartate Aminotransferase, domain 1"/>
    <property type="match status" value="1"/>
</dbReference>
<dbReference type="PANTHER" id="PTHR11601:SF36">
    <property type="entry name" value="CYSTEINE DESULFURASE NIFS-RELATED"/>
    <property type="match status" value="1"/>
</dbReference>
<keyword evidence="5" id="KW-1185">Reference proteome</keyword>